<keyword evidence="4" id="KW-1185">Reference proteome</keyword>
<dbReference type="AlphaFoldDB" id="A0A8T0WUP3"/>
<name>A0A8T0WUP3_PANVG</name>
<dbReference type="EMBL" id="CM029038">
    <property type="protein sequence ID" value="KAG2650548.1"/>
    <property type="molecule type" value="Genomic_DNA"/>
</dbReference>
<feature type="region of interest" description="Disordered" evidence="1">
    <location>
        <begin position="157"/>
        <end position="209"/>
    </location>
</feature>
<protein>
    <recommendedName>
        <fullName evidence="2">Retrotransposon gag domain-containing protein</fullName>
    </recommendedName>
</protein>
<evidence type="ECO:0000256" key="1">
    <source>
        <dbReference type="SAM" id="MobiDB-lite"/>
    </source>
</evidence>
<comment type="caution">
    <text evidence="3">The sequence shown here is derived from an EMBL/GenBank/DDBJ whole genome shotgun (WGS) entry which is preliminary data.</text>
</comment>
<evidence type="ECO:0000259" key="2">
    <source>
        <dbReference type="Pfam" id="PF03732"/>
    </source>
</evidence>
<feature type="compositionally biased region" description="Basic residues" evidence="1">
    <location>
        <begin position="176"/>
        <end position="187"/>
    </location>
</feature>
<dbReference type="Proteomes" id="UP000823388">
    <property type="component" value="Chromosome 1N"/>
</dbReference>
<dbReference type="Pfam" id="PF03732">
    <property type="entry name" value="Retrotrans_gag"/>
    <property type="match status" value="1"/>
</dbReference>
<dbReference type="InterPro" id="IPR005162">
    <property type="entry name" value="Retrotrans_gag_dom"/>
</dbReference>
<evidence type="ECO:0000313" key="3">
    <source>
        <dbReference type="EMBL" id="KAG2650548.1"/>
    </source>
</evidence>
<reference evidence="3" key="1">
    <citation type="submission" date="2020-05" db="EMBL/GenBank/DDBJ databases">
        <title>WGS assembly of Panicum virgatum.</title>
        <authorList>
            <person name="Lovell J.T."/>
            <person name="Jenkins J."/>
            <person name="Shu S."/>
            <person name="Juenger T.E."/>
            <person name="Schmutz J."/>
        </authorList>
    </citation>
    <scope>NUCLEOTIDE SEQUENCE</scope>
    <source>
        <strain evidence="3">AP13</strain>
    </source>
</reference>
<sequence>MSLEKFAGTGAPIEAADWLSAVIDKLESFQVPTSDWVHYAHQLLKDEALVWWRNVQLSRPAACGPITWIEFVSQFERRFYPVAFIDKMKTQLERCHQGKRAVVEYEMDFNQIVRFVPHGLKASILRVLGAFVLEDFCSTVERALVVEVQDDYIEEIRGGDQSQAQKDQKGHSGSSSKKKDKHHRHHPYSGSSSQSRASGGGSRDGSTQYQATVRPGLGLVCFRCSDAHRHVDCRWKGQCSRCGKDHKEVVCRKNPNSKIIWEPVSSSSSGQRGTAHIMTGASFGQQHSTPTQ</sequence>
<evidence type="ECO:0000313" key="4">
    <source>
        <dbReference type="Proteomes" id="UP000823388"/>
    </source>
</evidence>
<gene>
    <name evidence="3" type="ORF">PVAP13_1NG205138</name>
</gene>
<organism evidence="3 4">
    <name type="scientific">Panicum virgatum</name>
    <name type="common">Blackwell switchgrass</name>
    <dbReference type="NCBI Taxonomy" id="38727"/>
    <lineage>
        <taxon>Eukaryota</taxon>
        <taxon>Viridiplantae</taxon>
        <taxon>Streptophyta</taxon>
        <taxon>Embryophyta</taxon>
        <taxon>Tracheophyta</taxon>
        <taxon>Spermatophyta</taxon>
        <taxon>Magnoliopsida</taxon>
        <taxon>Liliopsida</taxon>
        <taxon>Poales</taxon>
        <taxon>Poaceae</taxon>
        <taxon>PACMAD clade</taxon>
        <taxon>Panicoideae</taxon>
        <taxon>Panicodae</taxon>
        <taxon>Paniceae</taxon>
        <taxon>Panicinae</taxon>
        <taxon>Panicum</taxon>
        <taxon>Panicum sect. Hiantes</taxon>
    </lineage>
</organism>
<accession>A0A8T0WUP3</accession>
<proteinExistence type="predicted"/>
<feature type="domain" description="Retrotransposon gag" evidence="2">
    <location>
        <begin position="39"/>
        <end position="119"/>
    </location>
</feature>